<evidence type="ECO:0000256" key="2">
    <source>
        <dbReference type="ARBA" id="ARBA00023239"/>
    </source>
</evidence>
<evidence type="ECO:0000313" key="4">
    <source>
        <dbReference type="EMBL" id="MCB5364439.1"/>
    </source>
</evidence>
<proteinExistence type="predicted"/>
<dbReference type="InterPro" id="IPR001303">
    <property type="entry name" value="Aldolase_II/adducin_N"/>
</dbReference>
<dbReference type="EMBL" id="JACDXW010000006">
    <property type="protein sequence ID" value="MCB5364439.1"/>
    <property type="molecule type" value="Genomic_DNA"/>
</dbReference>
<dbReference type="SUPFAM" id="SSF53639">
    <property type="entry name" value="AraD/HMP-PK domain-like"/>
    <property type="match status" value="1"/>
</dbReference>
<dbReference type="Pfam" id="PF00596">
    <property type="entry name" value="Aldolase_II"/>
    <property type="match status" value="1"/>
</dbReference>
<dbReference type="Proteomes" id="UP000776983">
    <property type="component" value="Unassembled WGS sequence"/>
</dbReference>
<dbReference type="SMART" id="SM01007">
    <property type="entry name" value="Aldolase_II"/>
    <property type="match status" value="1"/>
</dbReference>
<evidence type="ECO:0000256" key="1">
    <source>
        <dbReference type="ARBA" id="ARBA00022723"/>
    </source>
</evidence>
<name>A0ABS8CEH0_9BURK</name>
<gene>
    <name evidence="4" type="ORF">H0484_11850</name>
</gene>
<dbReference type="InterPro" id="IPR036409">
    <property type="entry name" value="Aldolase_II/adducin_N_sf"/>
</dbReference>
<keyword evidence="5" id="KW-1185">Reference proteome</keyword>
<dbReference type="PANTHER" id="PTHR22789">
    <property type="entry name" value="FUCULOSE PHOSPHATE ALDOLASE"/>
    <property type="match status" value="1"/>
</dbReference>
<dbReference type="PANTHER" id="PTHR22789:SF0">
    <property type="entry name" value="3-OXO-TETRONATE 4-PHOSPHATE DECARBOXYLASE-RELATED"/>
    <property type="match status" value="1"/>
</dbReference>
<feature type="domain" description="Class II aldolase/adducin N-terminal" evidence="3">
    <location>
        <begin position="43"/>
        <end position="215"/>
    </location>
</feature>
<reference evidence="4 5" key="1">
    <citation type="submission" date="2020-07" db="EMBL/GenBank/DDBJ databases">
        <title>Pusillimonas sp. nov., isolated from poultry manure in Taiwan.</title>
        <authorList>
            <person name="Lin S.-Y."/>
            <person name="Tang Y.-S."/>
            <person name="Young C.-C."/>
        </authorList>
    </citation>
    <scope>NUCLEOTIDE SEQUENCE [LARGE SCALE GENOMIC DNA]</scope>
    <source>
        <strain evidence="4 5">CC-YST705</strain>
    </source>
</reference>
<organism evidence="4 5">
    <name type="scientific">Mesopusillimonas faecipullorum</name>
    <dbReference type="NCBI Taxonomy" id="2755040"/>
    <lineage>
        <taxon>Bacteria</taxon>
        <taxon>Pseudomonadati</taxon>
        <taxon>Pseudomonadota</taxon>
        <taxon>Betaproteobacteria</taxon>
        <taxon>Burkholderiales</taxon>
        <taxon>Alcaligenaceae</taxon>
        <taxon>Mesopusillimonas</taxon>
    </lineage>
</organism>
<keyword evidence="2" id="KW-0456">Lyase</keyword>
<keyword evidence="1" id="KW-0479">Metal-binding</keyword>
<evidence type="ECO:0000313" key="5">
    <source>
        <dbReference type="Proteomes" id="UP000776983"/>
    </source>
</evidence>
<dbReference type="InterPro" id="IPR050197">
    <property type="entry name" value="Aldolase_class_II_sugar_metab"/>
</dbReference>
<sequence length="264" mass="29098">MLTPIFRGIIIRIKYRENLPRLARRQAVTQAFVVPTATVQQQQCVRLAARALARANLVHAYGHCSLRLDEKYFLVCAARPMGLIEPEDEGTVVCIDGELPPGVLGEVRIHQQIYRRRPQVCGVVRSMPRDVMTLSAAGITPEARHGMGSYFSPSVPFWDDVQLVRTEEQALGVAERLGDAAAVVMRGNGAVVVAESLEKAVALTWYLEDMARIELQLRCAGLASNDGILSHQQAQQRATSAGLIFERMWEYLIAGDAETSKASV</sequence>
<comment type="caution">
    <text evidence="4">The sequence shown here is derived from an EMBL/GenBank/DDBJ whole genome shotgun (WGS) entry which is preliminary data.</text>
</comment>
<dbReference type="Gene3D" id="3.40.225.10">
    <property type="entry name" value="Class II aldolase/adducin N-terminal domain"/>
    <property type="match status" value="1"/>
</dbReference>
<evidence type="ECO:0000259" key="3">
    <source>
        <dbReference type="SMART" id="SM01007"/>
    </source>
</evidence>
<accession>A0ABS8CEH0</accession>
<protein>
    <submittedName>
        <fullName evidence="4">Class II aldolase/adducin family protein</fullName>
    </submittedName>
</protein>